<keyword evidence="6 8" id="KW-0472">Membrane</keyword>
<evidence type="ECO:0000256" key="6">
    <source>
        <dbReference type="ARBA" id="ARBA00023136"/>
    </source>
</evidence>
<evidence type="ECO:0000256" key="2">
    <source>
        <dbReference type="ARBA" id="ARBA00008929"/>
    </source>
</evidence>
<feature type="transmembrane region" description="Helical" evidence="8">
    <location>
        <begin position="70"/>
        <end position="91"/>
    </location>
</feature>
<keyword evidence="10" id="KW-1185">Reference proteome</keyword>
<dbReference type="GO" id="GO:0005886">
    <property type="term" value="C:plasma membrane"/>
    <property type="evidence" value="ECO:0007669"/>
    <property type="project" value="UniProtKB-SubCell"/>
</dbReference>
<dbReference type="PANTHER" id="PTHR34856:SF2">
    <property type="entry name" value="PROTEIN NRFD"/>
    <property type="match status" value="1"/>
</dbReference>
<evidence type="ECO:0000256" key="5">
    <source>
        <dbReference type="ARBA" id="ARBA00022989"/>
    </source>
</evidence>
<feature type="transmembrane region" description="Helical" evidence="8">
    <location>
        <begin position="103"/>
        <end position="124"/>
    </location>
</feature>
<dbReference type="RefSeq" id="WP_163961791.1">
    <property type="nucleotide sequence ID" value="NZ_JAAIVB010000025.1"/>
</dbReference>
<name>A0A6B3SNY9_9BURK</name>
<proteinExistence type="inferred from homology"/>
<dbReference type="Pfam" id="PF03916">
    <property type="entry name" value="NrfD"/>
    <property type="match status" value="1"/>
</dbReference>
<dbReference type="Gene3D" id="1.20.1630.10">
    <property type="entry name" value="Formate dehydrogenase/DMSO reductase domain"/>
    <property type="match status" value="1"/>
</dbReference>
<dbReference type="AlphaFoldDB" id="A0A6B3SNY9"/>
<comment type="similarity">
    <text evidence="2">Belongs to the NrfD family.</text>
</comment>
<keyword evidence="5 8" id="KW-1133">Transmembrane helix</keyword>
<evidence type="ECO:0000313" key="9">
    <source>
        <dbReference type="EMBL" id="NEX61005.1"/>
    </source>
</evidence>
<keyword evidence="3" id="KW-1003">Cell membrane</keyword>
<sequence length="361" mass="37771">MRQIEAIAASPRHQRPGVPASRPLPDALPAKASAGVAQTRPDRTAARHDGPDYYGLPAVKASNYGALVWLYTYLAGLAGSSQVIATLADLAGKGEGWRSAIRTGRMIAALGPVVGAGLLIADLHTPQRWYNMVRIFRASSPMSIGSYLLLAFGSSSGLAALGDLAGWRWLTLLAQAPAAAAGAGMSVYTAGLLSATSTPYWAAAPRLLAARFACSAFATAAAGLSLVQTLRGQTRQAQVLDRMTALATLGEHVATRLSERHYREAGVDAVLEEPRLAAQHRLAHQIGTVLPLACMAVNAVLPRRSRSLAVAGSVGALAGGLLMRATVFHAGNRSAQRPDVYFSLTRKGRKEIAGRAPGKLG</sequence>
<feature type="transmembrane region" description="Helical" evidence="8">
    <location>
        <begin position="144"/>
        <end position="162"/>
    </location>
</feature>
<feature type="region of interest" description="Disordered" evidence="7">
    <location>
        <begin position="1"/>
        <end position="25"/>
    </location>
</feature>
<dbReference type="Proteomes" id="UP000482155">
    <property type="component" value="Unassembled WGS sequence"/>
</dbReference>
<comment type="caution">
    <text evidence="9">The sequence shown here is derived from an EMBL/GenBank/DDBJ whole genome shotgun (WGS) entry which is preliminary data.</text>
</comment>
<evidence type="ECO:0000256" key="8">
    <source>
        <dbReference type="SAM" id="Phobius"/>
    </source>
</evidence>
<comment type="subcellular location">
    <subcellularLocation>
        <location evidence="1">Cell membrane</location>
        <topology evidence="1">Multi-pass membrane protein</topology>
    </subcellularLocation>
</comment>
<protein>
    <submittedName>
        <fullName evidence="9">Polysulfide reductase NrfD</fullName>
    </submittedName>
</protein>
<dbReference type="PANTHER" id="PTHR34856">
    <property type="entry name" value="PROTEIN NRFD"/>
    <property type="match status" value="1"/>
</dbReference>
<dbReference type="EMBL" id="JAAIVB010000025">
    <property type="protein sequence ID" value="NEX61005.1"/>
    <property type="molecule type" value="Genomic_DNA"/>
</dbReference>
<gene>
    <name evidence="9" type="primary">nrfD</name>
    <name evidence="9" type="ORF">G3574_07945</name>
</gene>
<dbReference type="InterPro" id="IPR052049">
    <property type="entry name" value="Electron_transfer_protein"/>
</dbReference>
<accession>A0A6B3SNY9</accession>
<keyword evidence="4 8" id="KW-0812">Transmembrane</keyword>
<evidence type="ECO:0000256" key="4">
    <source>
        <dbReference type="ARBA" id="ARBA00022692"/>
    </source>
</evidence>
<evidence type="ECO:0000256" key="3">
    <source>
        <dbReference type="ARBA" id="ARBA00022475"/>
    </source>
</evidence>
<evidence type="ECO:0000256" key="1">
    <source>
        <dbReference type="ARBA" id="ARBA00004651"/>
    </source>
</evidence>
<reference evidence="9 10" key="1">
    <citation type="submission" date="2020-02" db="EMBL/GenBank/DDBJ databases">
        <authorList>
            <person name="Kim M.K."/>
        </authorList>
    </citation>
    <scope>NUCLEOTIDE SEQUENCE [LARGE SCALE GENOMIC DNA]</scope>
    <source>
        <strain evidence="9 10">17J57-3</strain>
    </source>
</reference>
<feature type="transmembrane region" description="Helical" evidence="8">
    <location>
        <begin position="208"/>
        <end position="227"/>
    </location>
</feature>
<organism evidence="9 10">
    <name type="scientific">Noviherbaspirillum galbum</name>
    <dbReference type="NCBI Taxonomy" id="2709383"/>
    <lineage>
        <taxon>Bacteria</taxon>
        <taxon>Pseudomonadati</taxon>
        <taxon>Pseudomonadota</taxon>
        <taxon>Betaproteobacteria</taxon>
        <taxon>Burkholderiales</taxon>
        <taxon>Oxalobacteraceae</taxon>
        <taxon>Noviherbaspirillum</taxon>
    </lineage>
</organism>
<evidence type="ECO:0000313" key="10">
    <source>
        <dbReference type="Proteomes" id="UP000482155"/>
    </source>
</evidence>
<feature type="transmembrane region" description="Helical" evidence="8">
    <location>
        <begin position="169"/>
        <end position="188"/>
    </location>
</feature>
<evidence type="ECO:0000256" key="7">
    <source>
        <dbReference type="SAM" id="MobiDB-lite"/>
    </source>
</evidence>
<dbReference type="InterPro" id="IPR005614">
    <property type="entry name" value="NrfD-like"/>
</dbReference>